<sequence length="145" mass="16167">MKTSQAPPVRVMRVISRVNVAVYRLTGGRVMGTLNGCPICLVTMTGARSGKRITLPLMCTQDGDDVILVASMGGAPKNPPWYYNLKAHPEIEIQLGSHRRAMRAAEADDEQRERLWPVAVRAYPPFAEYQERTTRRIPIFVCSPA</sequence>
<evidence type="ECO:0000256" key="2">
    <source>
        <dbReference type="ARBA" id="ARBA00049106"/>
    </source>
</evidence>
<evidence type="ECO:0000313" key="4">
    <source>
        <dbReference type="Proteomes" id="UP001285521"/>
    </source>
</evidence>
<accession>A0ABU4T0Y2</accession>
<keyword evidence="4" id="KW-1185">Reference proteome</keyword>
<comment type="catalytic activity">
    <reaction evidence="2">
        <text>oxidized coenzyme F420-(gamma-L-Glu)(n) + a quinol + H(+) = reduced coenzyme F420-(gamma-L-Glu)(n) + a quinone</text>
        <dbReference type="Rhea" id="RHEA:39663"/>
        <dbReference type="Rhea" id="RHEA-COMP:12939"/>
        <dbReference type="Rhea" id="RHEA-COMP:14378"/>
        <dbReference type="ChEBI" id="CHEBI:15378"/>
        <dbReference type="ChEBI" id="CHEBI:24646"/>
        <dbReference type="ChEBI" id="CHEBI:132124"/>
        <dbReference type="ChEBI" id="CHEBI:133980"/>
        <dbReference type="ChEBI" id="CHEBI:139511"/>
    </reaction>
</comment>
<comment type="caution">
    <text evidence="3">The sequence shown here is derived from an EMBL/GenBank/DDBJ whole genome shotgun (WGS) entry which is preliminary data.</text>
</comment>
<dbReference type="NCBIfam" id="TIGR00026">
    <property type="entry name" value="hi_GC_TIGR00026"/>
    <property type="match status" value="1"/>
</dbReference>
<dbReference type="PANTHER" id="PTHR39428:SF3">
    <property type="entry name" value="DEAZAFLAVIN-DEPENDENT NITROREDUCTASE"/>
    <property type="match status" value="1"/>
</dbReference>
<evidence type="ECO:0000256" key="1">
    <source>
        <dbReference type="ARBA" id="ARBA00008710"/>
    </source>
</evidence>
<comment type="similarity">
    <text evidence="1">Belongs to the F420H(2)-dependent quinone reductase family.</text>
</comment>
<dbReference type="Proteomes" id="UP001285521">
    <property type="component" value="Unassembled WGS sequence"/>
</dbReference>
<protein>
    <submittedName>
        <fullName evidence="3">Nitroreductase family deazaflavin-dependent oxidoreductase</fullName>
    </submittedName>
</protein>
<name>A0ABU4T0Y2_9PSEU</name>
<proteinExistence type="inferred from homology"/>
<evidence type="ECO:0000313" key="3">
    <source>
        <dbReference type="EMBL" id="MDX8031819.1"/>
    </source>
</evidence>
<reference evidence="3 4" key="2">
    <citation type="submission" date="2023-11" db="EMBL/GenBank/DDBJ databases">
        <authorList>
            <person name="Lara A.C."/>
            <person name="Chronakova A."/>
        </authorList>
    </citation>
    <scope>NUCLEOTIDE SEQUENCE [LARGE SCALE GENOMIC DNA]</scope>
    <source>
        <strain evidence="3 4">BCCO 10_0856</strain>
    </source>
</reference>
<gene>
    <name evidence="3" type="ORF">SK803_16460</name>
</gene>
<dbReference type="PANTHER" id="PTHR39428">
    <property type="entry name" value="F420H(2)-DEPENDENT QUINONE REDUCTASE RV1261C"/>
    <property type="match status" value="1"/>
</dbReference>
<dbReference type="InterPro" id="IPR012349">
    <property type="entry name" value="Split_barrel_FMN-bd"/>
</dbReference>
<dbReference type="EMBL" id="JAXAVW010000012">
    <property type="protein sequence ID" value="MDX8031819.1"/>
    <property type="molecule type" value="Genomic_DNA"/>
</dbReference>
<dbReference type="RefSeq" id="WP_319966873.1">
    <property type="nucleotide sequence ID" value="NZ_JAXAVW010000012.1"/>
</dbReference>
<organism evidence="3 4">
    <name type="scientific">Lentzea miocenica</name>
    <dbReference type="NCBI Taxonomy" id="3095431"/>
    <lineage>
        <taxon>Bacteria</taxon>
        <taxon>Bacillati</taxon>
        <taxon>Actinomycetota</taxon>
        <taxon>Actinomycetes</taxon>
        <taxon>Pseudonocardiales</taxon>
        <taxon>Pseudonocardiaceae</taxon>
        <taxon>Lentzea</taxon>
    </lineage>
</organism>
<reference evidence="3 4" key="1">
    <citation type="submission" date="2023-11" db="EMBL/GenBank/DDBJ databases">
        <title>Lentzea sokolovensis, sp. nov., Lentzea kristufkii, sp. nov., and Lentzea miocenensis, sp. nov., rare actinobacteria from Sokolov Coal Basin, Miocene lacustrine sediment, Czech Republic.</title>
        <authorList>
            <person name="Lara A."/>
            <person name="Kotroba L."/>
            <person name="Nouioui I."/>
            <person name="Neumann-Schaal M."/>
            <person name="Mast Y."/>
            <person name="Chronakova A."/>
        </authorList>
    </citation>
    <scope>NUCLEOTIDE SEQUENCE [LARGE SCALE GENOMIC DNA]</scope>
    <source>
        <strain evidence="3 4">BCCO 10_0856</strain>
    </source>
</reference>
<dbReference type="Pfam" id="PF04075">
    <property type="entry name" value="F420H2_quin_red"/>
    <property type="match status" value="1"/>
</dbReference>
<dbReference type="Gene3D" id="2.30.110.10">
    <property type="entry name" value="Electron Transport, Fmn-binding Protein, Chain A"/>
    <property type="match status" value="1"/>
</dbReference>
<dbReference type="InterPro" id="IPR004378">
    <property type="entry name" value="F420H2_quin_Rdtase"/>
</dbReference>